<dbReference type="Proteomes" id="UP000075714">
    <property type="component" value="Unassembled WGS sequence"/>
</dbReference>
<feature type="compositionally biased region" description="Low complexity" evidence="1">
    <location>
        <begin position="140"/>
        <end position="155"/>
    </location>
</feature>
<evidence type="ECO:0000256" key="1">
    <source>
        <dbReference type="SAM" id="MobiDB-lite"/>
    </source>
</evidence>
<name>A0A150GC54_GONPE</name>
<comment type="caution">
    <text evidence="3">The sequence shown here is derived from an EMBL/GenBank/DDBJ whole genome shotgun (WGS) entry which is preliminary data.</text>
</comment>
<gene>
    <name evidence="3" type="ORF">GPECTOR_35g852</name>
</gene>
<evidence type="ECO:0000313" key="3">
    <source>
        <dbReference type="EMBL" id="KXZ47414.1"/>
    </source>
</evidence>
<dbReference type="STRING" id="33097.A0A150GC54"/>
<dbReference type="PANTHER" id="PTHR33975">
    <property type="entry name" value="MYELIN-ASSOCIATED OLIGODENDROCYTE BASIC PROTEIN"/>
    <property type="match status" value="1"/>
</dbReference>
<dbReference type="EMBL" id="LSYV01000036">
    <property type="protein sequence ID" value="KXZ47414.1"/>
    <property type="molecule type" value="Genomic_DNA"/>
</dbReference>
<feature type="chain" id="PRO_5007562041" evidence="2">
    <location>
        <begin position="20"/>
        <end position="279"/>
    </location>
</feature>
<accession>A0A150GC54</accession>
<proteinExistence type="predicted"/>
<sequence length="279" mass="29446">MIIILKFTLWIVDIDFVKAARAALAPLSPPFVAARLQVVLRCSGEAARPELQACLRALVAEAEAASATEAGASPKARHRLLQDALLVLLQRCDQFAYGAGEEEGYGSEKDAETRLLRWSMEEKARAGYRPRSRPAHGGKAAAADDSQSSSVPPVVQGAGQTELAAAAAAATAAPLQPPTPQQLGTAALSRSLAAAGNDMVVVTLLLATSGRRVLPRRGKGGGGVRGLASAEEVREALLELSGFLEEEVLRAEVVWAPQAPGESLSWRQLQLSYQNLLPL</sequence>
<feature type="compositionally biased region" description="Basic residues" evidence="1">
    <location>
        <begin position="126"/>
        <end position="136"/>
    </location>
</feature>
<dbReference type="AlphaFoldDB" id="A0A150GC54"/>
<dbReference type="Pfam" id="PF07466">
    <property type="entry name" value="DUF1517"/>
    <property type="match status" value="1"/>
</dbReference>
<keyword evidence="4" id="KW-1185">Reference proteome</keyword>
<protein>
    <submittedName>
        <fullName evidence="3">Uncharacterized protein</fullName>
    </submittedName>
</protein>
<dbReference type="InterPro" id="IPR053023">
    <property type="entry name" value="FLAP_modulator"/>
</dbReference>
<organism evidence="3 4">
    <name type="scientific">Gonium pectorale</name>
    <name type="common">Green alga</name>
    <dbReference type="NCBI Taxonomy" id="33097"/>
    <lineage>
        <taxon>Eukaryota</taxon>
        <taxon>Viridiplantae</taxon>
        <taxon>Chlorophyta</taxon>
        <taxon>core chlorophytes</taxon>
        <taxon>Chlorophyceae</taxon>
        <taxon>CS clade</taxon>
        <taxon>Chlamydomonadales</taxon>
        <taxon>Volvocaceae</taxon>
        <taxon>Gonium</taxon>
    </lineage>
</organism>
<evidence type="ECO:0000256" key="2">
    <source>
        <dbReference type="SAM" id="SignalP"/>
    </source>
</evidence>
<keyword evidence="2" id="KW-0732">Signal</keyword>
<evidence type="ECO:0000313" key="4">
    <source>
        <dbReference type="Proteomes" id="UP000075714"/>
    </source>
</evidence>
<feature type="signal peptide" evidence="2">
    <location>
        <begin position="1"/>
        <end position="19"/>
    </location>
</feature>
<feature type="region of interest" description="Disordered" evidence="1">
    <location>
        <begin position="125"/>
        <end position="155"/>
    </location>
</feature>
<reference evidence="4" key="1">
    <citation type="journal article" date="2016" name="Nat. Commun.">
        <title>The Gonium pectorale genome demonstrates co-option of cell cycle regulation during the evolution of multicellularity.</title>
        <authorList>
            <person name="Hanschen E.R."/>
            <person name="Marriage T.N."/>
            <person name="Ferris P.J."/>
            <person name="Hamaji T."/>
            <person name="Toyoda A."/>
            <person name="Fujiyama A."/>
            <person name="Neme R."/>
            <person name="Noguchi H."/>
            <person name="Minakuchi Y."/>
            <person name="Suzuki M."/>
            <person name="Kawai-Toyooka H."/>
            <person name="Smith D.R."/>
            <person name="Sparks H."/>
            <person name="Anderson J."/>
            <person name="Bakaric R."/>
            <person name="Luria V."/>
            <person name="Karger A."/>
            <person name="Kirschner M.W."/>
            <person name="Durand P.M."/>
            <person name="Michod R.E."/>
            <person name="Nozaki H."/>
            <person name="Olson B.J."/>
        </authorList>
    </citation>
    <scope>NUCLEOTIDE SEQUENCE [LARGE SCALE GENOMIC DNA]</scope>
    <source>
        <strain evidence="4">NIES-2863</strain>
    </source>
</reference>
<dbReference type="PANTHER" id="PTHR33975:SF2">
    <property type="entry name" value="MYELIN-ASSOCIATED OLIGODENDROCYTE BASIC PROTEIN"/>
    <property type="match status" value="1"/>
</dbReference>
<dbReference type="InterPro" id="IPR010903">
    <property type="entry name" value="DUF1517"/>
</dbReference>